<keyword evidence="1 2" id="KW-0732">Signal</keyword>
<dbReference type="AlphaFoldDB" id="A0A849SR03"/>
<evidence type="ECO:0000313" key="3">
    <source>
        <dbReference type="EMBL" id="NOT35397.1"/>
    </source>
</evidence>
<accession>A0A849SR03</accession>
<proteinExistence type="predicted"/>
<evidence type="ECO:0000256" key="1">
    <source>
        <dbReference type="ARBA" id="ARBA00022729"/>
    </source>
</evidence>
<dbReference type="InterPro" id="IPR014755">
    <property type="entry name" value="Cu-Rt/internalin_Ig-like"/>
</dbReference>
<sequence length="696" mass="73282">MKRILTLIASTVSLLLVAMLASATQFPPGPDGPGGACEDSVVIRQIQDTTFTCAAASGDTLAGVTGTVTAFDKDFSPFAFWIQTSTAGPWQGVQVFTGSFNYFSTVTPESPGLSNGGLVLGSQVRVSGRKLEFTGPFTELTDYDNGQGTNDIVIFETGTAAVPGYYVGDVDQFNWVPALATNGEPYEGMLVKLRGPLVVGRIAGLGVGSRTMLVSHASFPGDTAALDGFSLSNIPALAVGTVIDSAQGVMHQAVISGVSSYRILMRGSEDLFASAPPTLVDAYPIEDNIIRLQFDRDLNQASADSVQKYSLASFGTINSATLEGGSGKFVQLNVSNGLFDGDAETVTASDIRSAAGLKMPAPQSRSFANGVMSLRTLQLPDAAGLGGAPCADRSRFALATGGSGTRISYRGTVVAAFGTVYYLADEDNVNLRSAMPVFAPPSPLTVGRRYLIAGQLQEFNGISTSVPGGLTEGVTTVYLKDEGVGVIPTPRTQTIAVLSDTTCDVAQSLTNGEDYEGMLVRVQYARITEDRLPGEGFFIAGPAPGFADTMLVSNQSSSYAFDPDSAHTVTVTGLLNYREGTRPFRISPRNDADIADHGLNVGVGAGEVQQLRFAVGPNPSRNPRLTFALPKGTNVDIGVFDVSGRRVGEIFKGYLPAGTYQRDWNRSGKNALGAGMYFLRLKTDDASQIARAVLLQ</sequence>
<dbReference type="InterPro" id="IPR026444">
    <property type="entry name" value="Secre_tail"/>
</dbReference>
<gene>
    <name evidence="3" type="ORF">HOP12_14730</name>
</gene>
<protein>
    <submittedName>
        <fullName evidence="3">T9SS type A sorting domain-containing protein</fullName>
    </submittedName>
</protein>
<evidence type="ECO:0000313" key="4">
    <source>
        <dbReference type="Proteomes" id="UP000580839"/>
    </source>
</evidence>
<dbReference type="NCBIfam" id="TIGR04183">
    <property type="entry name" value="Por_Secre_tail"/>
    <property type="match status" value="1"/>
</dbReference>
<dbReference type="Proteomes" id="UP000580839">
    <property type="component" value="Unassembled WGS sequence"/>
</dbReference>
<reference evidence="3 4" key="1">
    <citation type="submission" date="2020-04" db="EMBL/GenBank/DDBJ databases">
        <title>Metagenomic profiling of ammonia- and methane-oxidizing microorganisms in a Dutch drinking water treatment plant.</title>
        <authorList>
            <person name="Poghosyan L."/>
            <person name="Leucker S."/>
        </authorList>
    </citation>
    <scope>NUCLEOTIDE SEQUENCE [LARGE SCALE GENOMIC DNA]</scope>
    <source>
        <strain evidence="3">S-RSF-IL-03</strain>
    </source>
</reference>
<evidence type="ECO:0000256" key="2">
    <source>
        <dbReference type="SAM" id="SignalP"/>
    </source>
</evidence>
<name>A0A849SR03_UNCEI</name>
<dbReference type="Gene3D" id="2.60.40.4070">
    <property type="match status" value="1"/>
</dbReference>
<dbReference type="Gene3D" id="2.60.40.1220">
    <property type="match status" value="1"/>
</dbReference>
<organism evidence="3 4">
    <name type="scientific">Eiseniibacteriota bacterium</name>
    <dbReference type="NCBI Taxonomy" id="2212470"/>
    <lineage>
        <taxon>Bacteria</taxon>
        <taxon>Candidatus Eiseniibacteriota</taxon>
    </lineage>
</organism>
<comment type="caution">
    <text evidence="3">The sequence shown here is derived from an EMBL/GenBank/DDBJ whole genome shotgun (WGS) entry which is preliminary data.</text>
</comment>
<dbReference type="EMBL" id="JABFRW010000194">
    <property type="protein sequence ID" value="NOT35397.1"/>
    <property type="molecule type" value="Genomic_DNA"/>
</dbReference>
<feature type="chain" id="PRO_5032813636" evidence="2">
    <location>
        <begin position="24"/>
        <end position="696"/>
    </location>
</feature>
<feature type="signal peptide" evidence="2">
    <location>
        <begin position="1"/>
        <end position="23"/>
    </location>
</feature>